<feature type="domain" description="Nitroreductase" evidence="1">
    <location>
        <begin position="161"/>
        <end position="324"/>
    </location>
</feature>
<comment type="caution">
    <text evidence="3">The sequence shown here is derived from an EMBL/GenBank/DDBJ whole genome shotgun (WGS) entry which is preliminary data.</text>
</comment>
<evidence type="ECO:0000259" key="2">
    <source>
        <dbReference type="Pfam" id="PF01890"/>
    </source>
</evidence>
<evidence type="ECO:0000313" key="4">
    <source>
        <dbReference type="Proteomes" id="UP001516061"/>
    </source>
</evidence>
<dbReference type="EMBL" id="JABSNM010000002">
    <property type="protein sequence ID" value="NRT54898.1"/>
    <property type="molecule type" value="Genomic_DNA"/>
</dbReference>
<dbReference type="Pfam" id="PF01890">
    <property type="entry name" value="CbiG_C"/>
    <property type="match status" value="1"/>
</dbReference>
<dbReference type="PANTHER" id="PTHR37477:SF1">
    <property type="entry name" value="COBALT-PRECORRIN-5A HYDROLASE"/>
    <property type="match status" value="1"/>
</dbReference>
<reference evidence="3 4" key="1">
    <citation type="submission" date="2020-05" db="EMBL/GenBank/DDBJ databases">
        <title>Genomic Encyclopedia of Type Strains, Phase IV (KMG-V): Genome sequencing to study the core and pangenomes of soil and plant-associated prokaryotes.</title>
        <authorList>
            <person name="Whitman W."/>
        </authorList>
    </citation>
    <scope>NUCLEOTIDE SEQUENCE [LARGE SCALE GENOMIC DNA]</scope>
    <source>
        <strain evidence="3 4">C29</strain>
    </source>
</reference>
<dbReference type="Proteomes" id="UP001516061">
    <property type="component" value="Unassembled WGS sequence"/>
</dbReference>
<protein>
    <submittedName>
        <fullName evidence="3">5,6-dimethylbenzimidazole synthase</fullName>
    </submittedName>
</protein>
<dbReference type="InterPro" id="IPR052553">
    <property type="entry name" value="CbiG_hydrolase"/>
</dbReference>
<accession>A0ABX2FXZ5</accession>
<dbReference type="InterPro" id="IPR012825">
    <property type="entry name" value="BluB"/>
</dbReference>
<sequence>MRPRLALGLGCDRGTPEATLRQAIDEALAQIGAAWADVAAVASITLKADEVGLLALCRAQGWTPVFHAPEVLAQVAVPNPSETVRRHTGTPSVSEAAALLSAGCSDDPRALLVEKHRLRGPDGRHATVSVARMAQADAQVGGASGPVFGAAERLALQALMAARRDVRHFRPGATIATEVRARLLQALALAPSVGLMQPWRFVRIVSDARRQALAGLVEQERQRTAEALGERDDEFLRLKVEGLQDCAEIWVAVLPADDGTVFGRRTMPREMALCSLACAIQNLWLTARADNLGLGWVSMFEPAAVAAVLGLAEGELPVGLLCLGPAARHHDRPMLEIEGWRQRRPLHDFLVDEPSDERS</sequence>
<evidence type="ECO:0000259" key="1">
    <source>
        <dbReference type="Pfam" id="PF00881"/>
    </source>
</evidence>
<dbReference type="InterPro" id="IPR002750">
    <property type="entry name" value="CobE/GbiG_C"/>
</dbReference>
<dbReference type="NCBIfam" id="TIGR02476">
    <property type="entry name" value="BluB"/>
    <property type="match status" value="1"/>
</dbReference>
<feature type="domain" description="CobE/GbiG C-terminal" evidence="2">
    <location>
        <begin position="5"/>
        <end position="131"/>
    </location>
</feature>
<name>A0ABX2FXZ5_9BURK</name>
<organism evidence="3 4">
    <name type="scientific">Sphaerotilus uruguayifluvii</name>
    <dbReference type="NCBI Taxonomy" id="2735897"/>
    <lineage>
        <taxon>Bacteria</taxon>
        <taxon>Pseudomonadati</taxon>
        <taxon>Pseudomonadota</taxon>
        <taxon>Betaproteobacteria</taxon>
        <taxon>Burkholderiales</taxon>
        <taxon>Sphaerotilaceae</taxon>
        <taxon>Sphaerotilus</taxon>
    </lineage>
</organism>
<dbReference type="Pfam" id="PF00881">
    <property type="entry name" value="Nitroreductase"/>
    <property type="match status" value="1"/>
</dbReference>
<dbReference type="RefSeq" id="WP_217427381.1">
    <property type="nucleotide sequence ID" value="NZ_JABSNM010000002.1"/>
</dbReference>
<dbReference type="InterPro" id="IPR029479">
    <property type="entry name" value="Nitroreductase"/>
</dbReference>
<keyword evidence="4" id="KW-1185">Reference proteome</keyword>
<proteinExistence type="predicted"/>
<gene>
    <name evidence="3" type="ORF">HNQ01_000608</name>
</gene>
<evidence type="ECO:0000313" key="3">
    <source>
        <dbReference type="EMBL" id="NRT54898.1"/>
    </source>
</evidence>
<dbReference type="PANTHER" id="PTHR37477">
    <property type="entry name" value="COBALT-PRECORRIN-5A HYDROLASE"/>
    <property type="match status" value="1"/>
</dbReference>